<organism evidence="3 4">
    <name type="scientific">Stentor coeruleus</name>
    <dbReference type="NCBI Taxonomy" id="5963"/>
    <lineage>
        <taxon>Eukaryota</taxon>
        <taxon>Sar</taxon>
        <taxon>Alveolata</taxon>
        <taxon>Ciliophora</taxon>
        <taxon>Postciliodesmatophora</taxon>
        <taxon>Heterotrichea</taxon>
        <taxon>Heterotrichida</taxon>
        <taxon>Stentoridae</taxon>
        <taxon>Stentor</taxon>
    </lineage>
</organism>
<dbReference type="Gene3D" id="1.10.510.10">
    <property type="entry name" value="Transferase(Phosphotransferase) domain 1"/>
    <property type="match status" value="1"/>
</dbReference>
<dbReference type="SUPFAM" id="SSF56112">
    <property type="entry name" value="Protein kinase-like (PK-like)"/>
    <property type="match status" value="1"/>
</dbReference>
<name>A0A1R2D4D0_9CILI</name>
<protein>
    <recommendedName>
        <fullName evidence="1">Casein kinase I</fullName>
    </recommendedName>
</protein>
<evidence type="ECO:0000259" key="2">
    <source>
        <dbReference type="PROSITE" id="PS50011"/>
    </source>
</evidence>
<dbReference type="Proteomes" id="UP000187209">
    <property type="component" value="Unassembled WGS sequence"/>
</dbReference>
<dbReference type="PANTHER" id="PTHR11909">
    <property type="entry name" value="CASEIN KINASE-RELATED"/>
    <property type="match status" value="1"/>
</dbReference>
<dbReference type="GO" id="GO:0004672">
    <property type="term" value="F:protein kinase activity"/>
    <property type="evidence" value="ECO:0007669"/>
    <property type="project" value="InterPro"/>
</dbReference>
<dbReference type="Pfam" id="PF00069">
    <property type="entry name" value="Pkinase"/>
    <property type="match status" value="1"/>
</dbReference>
<evidence type="ECO:0000256" key="1">
    <source>
        <dbReference type="ARBA" id="ARBA00023860"/>
    </source>
</evidence>
<sequence>MIDTIIGDRFQRVDFIGQGNCGRVFLALDLEDSSYIALKVDTSDLKSLLENEKNILTTLHNCSGVPKLISYGETPDYNYLALQLLGPCLEDKFIECQRKFPFMDFINYSRQLISIIETIHNYGVIHRDIKPRQIVLGPANNKTQVYLIDFGISMKYKESNHIEYSENNSFIGTCNYCSVNTHKGIQQSRRDDLETFCYVLAYFYTGTLPWFKDKTTDAEIANMKIGTSGKDLFGSAAKDLVDIFKYIKSLKFDDEPDYDYVKDKLNQLKHKFTVESRIYRQYTTMPVSKPKKIKKKFTFIEDTEEIILNLDNTVVSKGPEINRAILRKC</sequence>
<dbReference type="PROSITE" id="PS50011">
    <property type="entry name" value="PROTEIN_KINASE_DOM"/>
    <property type="match status" value="1"/>
</dbReference>
<dbReference type="AlphaFoldDB" id="A0A1R2D4D0"/>
<gene>
    <name evidence="3" type="ORF">SteCoe_454</name>
</gene>
<proteinExistence type="predicted"/>
<dbReference type="InterPro" id="IPR011009">
    <property type="entry name" value="Kinase-like_dom_sf"/>
</dbReference>
<dbReference type="InterPro" id="IPR050235">
    <property type="entry name" value="CK1_Ser-Thr_kinase"/>
</dbReference>
<accession>A0A1R2D4D0</accession>
<comment type="caution">
    <text evidence="3">The sequence shown here is derived from an EMBL/GenBank/DDBJ whole genome shotgun (WGS) entry which is preliminary data.</text>
</comment>
<reference evidence="3 4" key="1">
    <citation type="submission" date="2016-11" db="EMBL/GenBank/DDBJ databases">
        <title>The macronuclear genome of Stentor coeruleus: a giant cell with tiny introns.</title>
        <authorList>
            <person name="Slabodnick M."/>
            <person name="Ruby J.G."/>
            <person name="Reiff S.B."/>
            <person name="Swart E.C."/>
            <person name="Gosai S."/>
            <person name="Prabakaran S."/>
            <person name="Witkowska E."/>
            <person name="Larue G.E."/>
            <person name="Fisher S."/>
            <person name="Freeman R.M."/>
            <person name="Gunawardena J."/>
            <person name="Chu W."/>
            <person name="Stover N.A."/>
            <person name="Gregory B.D."/>
            <person name="Nowacki M."/>
            <person name="Derisi J."/>
            <person name="Roy S.W."/>
            <person name="Marshall W.F."/>
            <person name="Sood P."/>
        </authorList>
    </citation>
    <scope>NUCLEOTIDE SEQUENCE [LARGE SCALE GENOMIC DNA]</scope>
    <source>
        <strain evidence="3">WM001</strain>
    </source>
</reference>
<dbReference type="SMART" id="SM00220">
    <property type="entry name" value="S_TKc"/>
    <property type="match status" value="1"/>
</dbReference>
<keyword evidence="4" id="KW-1185">Reference proteome</keyword>
<dbReference type="InterPro" id="IPR000719">
    <property type="entry name" value="Prot_kinase_dom"/>
</dbReference>
<dbReference type="OrthoDB" id="5979581at2759"/>
<feature type="domain" description="Protein kinase" evidence="2">
    <location>
        <begin position="10"/>
        <end position="273"/>
    </location>
</feature>
<evidence type="ECO:0000313" key="4">
    <source>
        <dbReference type="Proteomes" id="UP000187209"/>
    </source>
</evidence>
<evidence type="ECO:0000313" key="3">
    <source>
        <dbReference type="EMBL" id="OMJ96070.1"/>
    </source>
</evidence>
<dbReference type="GO" id="GO:0005524">
    <property type="term" value="F:ATP binding"/>
    <property type="evidence" value="ECO:0007669"/>
    <property type="project" value="InterPro"/>
</dbReference>
<dbReference type="EMBL" id="MPUH01000004">
    <property type="protein sequence ID" value="OMJ96070.1"/>
    <property type="molecule type" value="Genomic_DNA"/>
</dbReference>